<evidence type="ECO:0000256" key="2">
    <source>
        <dbReference type="SAM" id="Phobius"/>
    </source>
</evidence>
<keyword evidence="2" id="KW-0472">Membrane</keyword>
<evidence type="ECO:0000313" key="3">
    <source>
        <dbReference type="EMBL" id="KAK2725626.1"/>
    </source>
</evidence>
<evidence type="ECO:0000256" key="1">
    <source>
        <dbReference type="SAM" id="MobiDB-lite"/>
    </source>
</evidence>
<keyword evidence="2" id="KW-1133">Transmembrane helix</keyword>
<dbReference type="EMBL" id="JAVRJZ010000002">
    <property type="protein sequence ID" value="KAK2725626.1"/>
    <property type="molecule type" value="Genomic_DNA"/>
</dbReference>
<proteinExistence type="predicted"/>
<accession>A0AA88IKU9</accession>
<sequence length="592" mass="66427">MNSWIQVIARVPTRAEQVVLADAYLLKSEEEKAEPKKEVRIKEVNGSQNGSVPQIYEKSTEHVSFVQIVEHFLIDYSLEHKWNEKDEKYLTVEFYCPITLMDEIVDTFDQAGIGIKYNSSYRIIPCLFYESTQVPACLEAVDRKTKQESEPSDFLKTLKSRFAVQQVVDGSRMAGTINFDYSVFLLCAGLLAATGLVENSSVILVASMLVSPIMGPILAGTFGLSIRDKSLYKLGLKNEMISLASCLIIGFFFGLIYANIHSWHNGLFITEEMRSRGQLRSLGIGLLVALPSGVGVALSVLGNNVGSLVGVAISASLLPPMVNAGVLFSLSLVKSISGDLTLPASYRPVYSPWLNVEAACLASFSMCLTLLNILCIIVMGLLVLKVKQVVPKASNTLLKKFWTEDLAVVREQNARGERFDDIEHDPYKTIGLAQLFEEINDDPFCKTIYAAAYRNPHGKLSPNLEINRYSTSPIFFRRPVSRQSYDMFQDMLHHHRREDLVNDNEVMLRRPLATPPIGVSSFCQILRETDKIGNSNWISREKSSRPFSISEKLLKRKNIVEDAQKRSSLDQRKNKRRFEVTSIQPDAEHLNP</sequence>
<feature type="transmembrane region" description="Helical" evidence="2">
    <location>
        <begin position="353"/>
        <end position="384"/>
    </location>
</feature>
<dbReference type="Pfam" id="PF04087">
    <property type="entry name" value="DUF389"/>
    <property type="match status" value="1"/>
</dbReference>
<feature type="transmembrane region" description="Helical" evidence="2">
    <location>
        <begin position="179"/>
        <end position="197"/>
    </location>
</feature>
<feature type="transmembrane region" description="Helical" evidence="2">
    <location>
        <begin position="308"/>
        <end position="333"/>
    </location>
</feature>
<dbReference type="InterPro" id="IPR005240">
    <property type="entry name" value="DUF389"/>
</dbReference>
<feature type="transmembrane region" description="Helical" evidence="2">
    <location>
        <begin position="238"/>
        <end position="260"/>
    </location>
</feature>
<dbReference type="Proteomes" id="UP001187531">
    <property type="component" value="Unassembled WGS sequence"/>
</dbReference>
<feature type="transmembrane region" description="Helical" evidence="2">
    <location>
        <begin position="280"/>
        <end position="301"/>
    </location>
</feature>
<dbReference type="AlphaFoldDB" id="A0AA88IKU9"/>
<keyword evidence="2" id="KW-0812">Transmembrane</keyword>
<dbReference type="PANTHER" id="PTHR20992">
    <property type="entry name" value="AT15442P-RELATED"/>
    <property type="match status" value="1"/>
</dbReference>
<dbReference type="PANTHER" id="PTHR20992:SF9">
    <property type="entry name" value="AT15442P-RELATED"/>
    <property type="match status" value="1"/>
</dbReference>
<feature type="region of interest" description="Disordered" evidence="1">
    <location>
        <begin position="562"/>
        <end position="592"/>
    </location>
</feature>
<evidence type="ECO:0000313" key="4">
    <source>
        <dbReference type="Proteomes" id="UP001187531"/>
    </source>
</evidence>
<gene>
    <name evidence="3" type="ORF">QYM36_000206</name>
</gene>
<feature type="compositionally biased region" description="Basic and acidic residues" evidence="1">
    <location>
        <begin position="562"/>
        <end position="572"/>
    </location>
</feature>
<reference evidence="3" key="1">
    <citation type="submission" date="2023-07" db="EMBL/GenBank/DDBJ databases">
        <title>Chromosome-level genome assembly of Artemia franciscana.</title>
        <authorList>
            <person name="Jo E."/>
        </authorList>
    </citation>
    <scope>NUCLEOTIDE SEQUENCE</scope>
    <source>
        <tissue evidence="3">Whole body</tissue>
    </source>
</reference>
<name>A0AA88IKU9_ARTSF</name>
<protein>
    <recommendedName>
        <fullName evidence="5">DUF389 domain-containing protein</fullName>
    </recommendedName>
</protein>
<feature type="transmembrane region" description="Helical" evidence="2">
    <location>
        <begin position="203"/>
        <end position="226"/>
    </location>
</feature>
<comment type="caution">
    <text evidence="3">The sequence shown here is derived from an EMBL/GenBank/DDBJ whole genome shotgun (WGS) entry which is preliminary data.</text>
</comment>
<evidence type="ECO:0008006" key="5">
    <source>
        <dbReference type="Google" id="ProtNLM"/>
    </source>
</evidence>
<organism evidence="3 4">
    <name type="scientific">Artemia franciscana</name>
    <name type="common">Brine shrimp</name>
    <name type="synonym">Artemia sanfranciscana</name>
    <dbReference type="NCBI Taxonomy" id="6661"/>
    <lineage>
        <taxon>Eukaryota</taxon>
        <taxon>Metazoa</taxon>
        <taxon>Ecdysozoa</taxon>
        <taxon>Arthropoda</taxon>
        <taxon>Crustacea</taxon>
        <taxon>Branchiopoda</taxon>
        <taxon>Anostraca</taxon>
        <taxon>Artemiidae</taxon>
        <taxon>Artemia</taxon>
    </lineage>
</organism>
<keyword evidence="4" id="KW-1185">Reference proteome</keyword>